<evidence type="ECO:0000313" key="2">
    <source>
        <dbReference type="Proteomes" id="UP000009045"/>
    </source>
</evidence>
<organism evidence="1 2">
    <name type="scientific">Sinorhizobium meliloti (strain SM11)</name>
    <dbReference type="NCBI Taxonomy" id="707241"/>
    <lineage>
        <taxon>Bacteria</taxon>
        <taxon>Pseudomonadati</taxon>
        <taxon>Pseudomonadota</taxon>
        <taxon>Alphaproteobacteria</taxon>
        <taxon>Hyphomicrobiales</taxon>
        <taxon>Rhizobiaceae</taxon>
        <taxon>Sinorhizobium/Ensifer group</taxon>
        <taxon>Sinorhizobium</taxon>
    </lineage>
</organism>
<dbReference type="Proteomes" id="UP000009045">
    <property type="component" value="Plasmid pSmeSM11c"/>
</dbReference>
<protein>
    <submittedName>
        <fullName evidence="1">Uncharacterized protein</fullName>
    </submittedName>
</protein>
<sequence length="83" mass="9397">MISKHELHSKIISSWEAEGGAPDRSGELRQYGRSFQGDGTYTIYHVTSGEVAEIRRWRLDGLSPRNAARALHILNDPYQGEEK</sequence>
<evidence type="ECO:0000313" key="1">
    <source>
        <dbReference type="EMBL" id="AEH81719.1"/>
    </source>
</evidence>
<gene>
    <name evidence="1" type="ordered locus">SM11_pC0646</name>
</gene>
<name>F7XDU4_SINMM</name>
<keyword evidence="1" id="KW-0614">Plasmid</keyword>
<dbReference type="KEGG" id="smx:SM11_pC0646"/>
<dbReference type="AlphaFoldDB" id="F7XDU4"/>
<proteinExistence type="predicted"/>
<geneLocation type="plasmid" evidence="1 2">
    <name>pSmeSM11c</name>
</geneLocation>
<dbReference type="EMBL" id="CP001831">
    <property type="protein sequence ID" value="AEH81719.1"/>
    <property type="molecule type" value="Genomic_DNA"/>
</dbReference>
<reference evidence="1 2" key="1">
    <citation type="journal article" date="2011" name="J. Biotechnol.">
        <title>The complete genome sequence of the dominant Sinorhizobium meliloti field isolate SM11 extends the S. meliloti pan-genome.</title>
        <authorList>
            <person name="Schneiker-Bekel S."/>
            <person name="Wibberg D."/>
            <person name="Bekel T."/>
            <person name="Blom J."/>
            <person name="Linke B."/>
            <person name="Neuweger H."/>
            <person name="Stiens M."/>
            <person name="Vorholter F.J."/>
            <person name="Weidner S."/>
            <person name="Goesmann A."/>
            <person name="Puhler A."/>
            <person name="Schluter A."/>
        </authorList>
    </citation>
    <scope>NUCLEOTIDE SEQUENCE [LARGE SCALE GENOMIC DNA]</scope>
    <source>
        <strain evidence="1 2">SM11</strain>
        <plasmid evidence="2">pSmeSM11c</plasmid>
    </source>
</reference>
<dbReference type="HOGENOM" id="CLU_177061_0_0_5"/>
<accession>F7XDU4</accession>